<dbReference type="Pfam" id="PF00034">
    <property type="entry name" value="Cytochrom_C"/>
    <property type="match status" value="1"/>
</dbReference>
<dbReference type="Proteomes" id="UP000011704">
    <property type="component" value="Unassembled WGS sequence"/>
</dbReference>
<feature type="transmembrane region" description="Helical" evidence="10">
    <location>
        <begin position="21"/>
        <end position="45"/>
    </location>
</feature>
<dbReference type="InterPro" id="IPR036909">
    <property type="entry name" value="Cyt_c-like_dom_sf"/>
</dbReference>
<evidence type="ECO:0000256" key="9">
    <source>
        <dbReference type="PROSITE-ProRule" id="PRU00433"/>
    </source>
</evidence>
<dbReference type="InterPro" id="IPR009056">
    <property type="entry name" value="Cyt_c-like_dom"/>
</dbReference>
<dbReference type="PANTHER" id="PTHR31632:SF2">
    <property type="entry name" value="PLASMA MEMBRANE IRON PERMEASE"/>
    <property type="match status" value="1"/>
</dbReference>
<keyword evidence="13" id="KW-1185">Reference proteome</keyword>
<evidence type="ECO:0000256" key="2">
    <source>
        <dbReference type="ARBA" id="ARBA00008333"/>
    </source>
</evidence>
<dbReference type="Gene3D" id="1.10.760.10">
    <property type="entry name" value="Cytochrome c-like domain"/>
    <property type="match status" value="1"/>
</dbReference>
<feature type="transmembrane region" description="Helical" evidence="10">
    <location>
        <begin position="416"/>
        <end position="434"/>
    </location>
</feature>
<keyword evidence="7 9" id="KW-0408">Iron</keyword>
<evidence type="ECO:0000256" key="7">
    <source>
        <dbReference type="ARBA" id="ARBA00023004"/>
    </source>
</evidence>
<evidence type="ECO:0000256" key="4">
    <source>
        <dbReference type="ARBA" id="ARBA00022692"/>
    </source>
</evidence>
<feature type="domain" description="Cytochrome c" evidence="11">
    <location>
        <begin position="162"/>
        <end position="252"/>
    </location>
</feature>
<evidence type="ECO:0000256" key="1">
    <source>
        <dbReference type="ARBA" id="ARBA00004141"/>
    </source>
</evidence>
<accession>M1ZDP4</accession>
<evidence type="ECO:0000256" key="3">
    <source>
        <dbReference type="ARBA" id="ARBA00022617"/>
    </source>
</evidence>
<feature type="transmembrane region" description="Helical" evidence="10">
    <location>
        <begin position="611"/>
        <end position="631"/>
    </location>
</feature>
<dbReference type="GO" id="GO:0033573">
    <property type="term" value="C:high-affinity iron permease complex"/>
    <property type="evidence" value="ECO:0007669"/>
    <property type="project" value="InterPro"/>
</dbReference>
<keyword evidence="4 10" id="KW-0812">Transmembrane</keyword>
<evidence type="ECO:0000256" key="8">
    <source>
        <dbReference type="ARBA" id="ARBA00023136"/>
    </source>
</evidence>
<proteinExistence type="inferred from homology"/>
<dbReference type="InParanoid" id="M1ZDP4"/>
<dbReference type="AlphaFoldDB" id="M1ZDP4"/>
<gene>
    <name evidence="12" type="ORF">NITGR_740002</name>
</gene>
<dbReference type="HOGENOM" id="CLU_027143_0_0_0"/>
<comment type="subcellular location">
    <subcellularLocation>
        <location evidence="1">Membrane</location>
        <topology evidence="1">Multi-pass membrane protein</topology>
    </subcellularLocation>
</comment>
<feature type="transmembrane region" description="Helical" evidence="10">
    <location>
        <begin position="385"/>
        <end position="404"/>
    </location>
</feature>
<keyword evidence="3 9" id="KW-0349">Heme</keyword>
<dbReference type="SUPFAM" id="SSF46626">
    <property type="entry name" value="Cytochrome c"/>
    <property type="match status" value="1"/>
</dbReference>
<reference evidence="12 13" key="1">
    <citation type="journal article" date="2013" name="Front. Microbiol.">
        <title>The genome of Nitrospina gracilis illuminates the metabolism and evolution of the major marine nitrite oxidizer.</title>
        <authorList>
            <person name="Luecker S."/>
            <person name="Nowka B."/>
            <person name="Rattei T."/>
            <person name="Spieck E."/>
            <person name="and Daims H."/>
        </authorList>
    </citation>
    <scope>NUCLEOTIDE SEQUENCE [LARGE SCALE GENOMIC DNA]</scope>
    <source>
        <strain evidence="12 13">3/211</strain>
    </source>
</reference>
<dbReference type="PANTHER" id="PTHR31632">
    <property type="entry name" value="IRON TRANSPORTER FTH1"/>
    <property type="match status" value="1"/>
</dbReference>
<dbReference type="EMBL" id="CAQJ01000082">
    <property type="protein sequence ID" value="CCQ91610.1"/>
    <property type="molecule type" value="Genomic_DNA"/>
</dbReference>
<dbReference type="GO" id="GO:0020037">
    <property type="term" value="F:heme binding"/>
    <property type="evidence" value="ECO:0007669"/>
    <property type="project" value="InterPro"/>
</dbReference>
<dbReference type="GO" id="GO:0046872">
    <property type="term" value="F:metal ion binding"/>
    <property type="evidence" value="ECO:0007669"/>
    <property type="project" value="UniProtKB-KW"/>
</dbReference>
<comment type="similarity">
    <text evidence="2">Belongs to the oxidase-dependent Fe transporter (OFeT) (TC 9.A.10.1) family.</text>
</comment>
<organism evidence="12 13">
    <name type="scientific">Nitrospina gracilis (strain 3/211)</name>
    <dbReference type="NCBI Taxonomy" id="1266370"/>
    <lineage>
        <taxon>Bacteria</taxon>
        <taxon>Pseudomonadati</taxon>
        <taxon>Nitrospinota/Tectimicrobiota group</taxon>
        <taxon>Nitrospinota</taxon>
        <taxon>Nitrospinia</taxon>
        <taxon>Nitrospinales</taxon>
        <taxon>Nitrospinaceae</taxon>
        <taxon>Nitrospina</taxon>
    </lineage>
</organism>
<evidence type="ECO:0000313" key="13">
    <source>
        <dbReference type="Proteomes" id="UP000011704"/>
    </source>
</evidence>
<evidence type="ECO:0000256" key="5">
    <source>
        <dbReference type="ARBA" id="ARBA00022723"/>
    </source>
</evidence>
<evidence type="ECO:0000256" key="10">
    <source>
        <dbReference type="SAM" id="Phobius"/>
    </source>
</evidence>
<feature type="transmembrane region" description="Helical" evidence="10">
    <location>
        <begin position="450"/>
        <end position="468"/>
    </location>
</feature>
<name>M1ZDP4_NITG3</name>
<dbReference type="Pfam" id="PF03239">
    <property type="entry name" value="FTR1"/>
    <property type="match status" value="1"/>
</dbReference>
<evidence type="ECO:0000259" key="11">
    <source>
        <dbReference type="PROSITE" id="PS51007"/>
    </source>
</evidence>
<protein>
    <submittedName>
        <fullName evidence="12">Putative Iron permease FTR1, contains cytochrome c region</fullName>
    </submittedName>
</protein>
<evidence type="ECO:0000313" key="12">
    <source>
        <dbReference type="EMBL" id="CCQ91610.1"/>
    </source>
</evidence>
<keyword evidence="8 10" id="KW-0472">Membrane</keyword>
<keyword evidence="5 9" id="KW-0479">Metal-binding</keyword>
<dbReference type="PROSITE" id="PS51007">
    <property type="entry name" value="CYTC"/>
    <property type="match status" value="1"/>
</dbReference>
<feature type="transmembrane region" description="Helical" evidence="10">
    <location>
        <begin position="525"/>
        <end position="546"/>
    </location>
</feature>
<dbReference type="InterPro" id="IPR004923">
    <property type="entry name" value="FTR1/Fip1/EfeU"/>
</dbReference>
<sequence length="727" mass="81308">MPEPFFFSDLMKKQTSGHKNFSIFIHCIPAVLILFALIMPGFAFAQADTAAVQSKIKKVIMMMNIVDKEYTEGIANGQVINAAEYEESKVFLDQAFERFQSVSDKAASAQGAKEIADKYKILKQEIQDRKDPAQIRSQVQTINSGLVREFAIQISQTPSDPVDLARGQEIYMSNCRVCHGVAGKGDGPVAHQLEPRPAVLADPAITGDKETVAYDNFQIINVGIANTAMVGWADQLSEQDIWNVTYFIRTFSNDNVNLPLVTAGSGTATGGGSDQYLKTFESVEKMVDSSWNTFKEGDAKFASEQAFDAYMTYEKIEGALVTKDKELGLRLESSFGRLQAEMKRNAPRDLVENLVKDIKSGLAEGKAEMTQDIGFTGLFIQSFSIIVREGFEAILIIAALITFLVRSRNQDKLKTIYVGVGIGIVGSFVTYYILQEILKISMASQELLEGWIMLIAVVVLFYVSYWLISKIETAKWQKYITHKMQDAVSTGSAWTLGVVAFLSVYREGFETVLFYKALYMYAGETTGGIVPGFLAGCAVLAVVFFMINKLGVRVPIKWFFGVTSVFLYFMAFVFMGKGLHELQMGGQLSATPAEFAPEISMLGMYPTWETFIGQMILLLAFAGAIVYTFIIKQEKAARELKTSTNQLQKNITSVHDLVEHISHHAKRCEIFLKDTRDQDLKELSQHLKEIDEKVHELFDQVKYFEHQLQDEYDRISQPIGAKEKGLH</sequence>
<dbReference type="GO" id="GO:0009055">
    <property type="term" value="F:electron transfer activity"/>
    <property type="evidence" value="ECO:0007669"/>
    <property type="project" value="InterPro"/>
</dbReference>
<evidence type="ECO:0000256" key="6">
    <source>
        <dbReference type="ARBA" id="ARBA00022989"/>
    </source>
</evidence>
<feature type="transmembrane region" description="Helical" evidence="10">
    <location>
        <begin position="488"/>
        <end position="505"/>
    </location>
</feature>
<dbReference type="STRING" id="1266370.NITGR_740002"/>
<feature type="transmembrane region" description="Helical" evidence="10">
    <location>
        <begin position="558"/>
        <end position="576"/>
    </location>
</feature>
<dbReference type="GO" id="GO:0015093">
    <property type="term" value="F:ferrous iron transmembrane transporter activity"/>
    <property type="evidence" value="ECO:0007669"/>
    <property type="project" value="TreeGrafter"/>
</dbReference>
<comment type="caution">
    <text evidence="12">The sequence shown here is derived from an EMBL/GenBank/DDBJ whole genome shotgun (WGS) entry which is preliminary data.</text>
</comment>
<keyword evidence="6 10" id="KW-1133">Transmembrane helix</keyword>